<reference evidence="2 3" key="1">
    <citation type="journal article" date="2015" name="Genome Biol. Evol.">
        <title>The genome of winter moth (Operophtera brumata) provides a genomic perspective on sexual dimorphism and phenology.</title>
        <authorList>
            <person name="Derks M.F."/>
            <person name="Smit S."/>
            <person name="Salis L."/>
            <person name="Schijlen E."/>
            <person name="Bossers A."/>
            <person name="Mateman C."/>
            <person name="Pijl A.S."/>
            <person name="de Ridder D."/>
            <person name="Groenen M.A."/>
            <person name="Visser M.E."/>
            <person name="Megens H.J."/>
        </authorList>
    </citation>
    <scope>NUCLEOTIDE SEQUENCE [LARGE SCALE GENOMIC DNA]</scope>
    <source>
        <strain evidence="2">WM2013NL</strain>
        <tissue evidence="2">Head and thorax</tissue>
    </source>
</reference>
<proteinExistence type="predicted"/>
<comment type="caution">
    <text evidence="2">The sequence shown here is derived from an EMBL/GenBank/DDBJ whole genome shotgun (WGS) entry which is preliminary data.</text>
</comment>
<dbReference type="Pfam" id="PF00651">
    <property type="entry name" value="BTB"/>
    <property type="match status" value="1"/>
</dbReference>
<feature type="domain" description="BTB" evidence="1">
    <location>
        <begin position="184"/>
        <end position="247"/>
    </location>
</feature>
<evidence type="ECO:0000259" key="1">
    <source>
        <dbReference type="PROSITE" id="PS50097"/>
    </source>
</evidence>
<dbReference type="STRING" id="104452.A0A0L7KZP8"/>
<dbReference type="PANTHER" id="PTHR24413">
    <property type="entry name" value="SPECKLE-TYPE POZ PROTEIN"/>
    <property type="match status" value="1"/>
</dbReference>
<dbReference type="Gene3D" id="6.10.250.3030">
    <property type="match status" value="1"/>
</dbReference>
<dbReference type="InterPro" id="IPR000210">
    <property type="entry name" value="BTB/POZ_dom"/>
</dbReference>
<dbReference type="InterPro" id="IPR011333">
    <property type="entry name" value="SKP1/BTB/POZ_sf"/>
</dbReference>
<protein>
    <submittedName>
        <fullName evidence="2">Roadkill</fullName>
    </submittedName>
</protein>
<dbReference type="EMBL" id="JTDY01004130">
    <property type="protein sequence ID" value="KOB68551.1"/>
    <property type="molecule type" value="Genomic_DNA"/>
</dbReference>
<dbReference type="SMART" id="SM00225">
    <property type="entry name" value="BTB"/>
    <property type="match status" value="1"/>
</dbReference>
<sequence>MEDNPNWYTIKLDKSTEGKTDNYNITWTIPMFKQLMKTKPMATEFIAGGIRTPKYTIVDVPDTPFQLMVGFFGLKTILMDIYYLTSTSSYMKWSLDCVLGDTSNKASEEFRNIQANEWQYCEGDKFTNDFNISTNDSNCTESLRLSFKFTVTHAVKADACNNIHLPYIQLSEDFGNLLTDDSLSDVTMKSDEGIEFRVHKSVLSVRRAHFEHNTTESITNVVEAPWETEVLRDVLTFVYKGEVPRVDDAPDKLLAAADYYQLMGLKSLCEEALYKRLTVENAIETLQLAELHSANSLSQSILKFIKDGRFKLVTKTQGWAHTQSVEIIKRICEYVTADVIDDILAAALMDINIE</sequence>
<dbReference type="AlphaFoldDB" id="A0A0L7KZP8"/>
<keyword evidence="3" id="KW-1185">Reference proteome</keyword>
<dbReference type="SUPFAM" id="SSF54695">
    <property type="entry name" value="POZ domain"/>
    <property type="match status" value="1"/>
</dbReference>
<evidence type="ECO:0000313" key="2">
    <source>
        <dbReference type="EMBL" id="KOB68551.1"/>
    </source>
</evidence>
<dbReference type="PROSITE" id="PS50097">
    <property type="entry name" value="BTB"/>
    <property type="match status" value="1"/>
</dbReference>
<accession>A0A0L7KZP8</accession>
<dbReference type="Proteomes" id="UP000037510">
    <property type="component" value="Unassembled WGS sequence"/>
</dbReference>
<organism evidence="2 3">
    <name type="scientific">Operophtera brumata</name>
    <name type="common">Winter moth</name>
    <name type="synonym">Phalaena brumata</name>
    <dbReference type="NCBI Taxonomy" id="104452"/>
    <lineage>
        <taxon>Eukaryota</taxon>
        <taxon>Metazoa</taxon>
        <taxon>Ecdysozoa</taxon>
        <taxon>Arthropoda</taxon>
        <taxon>Hexapoda</taxon>
        <taxon>Insecta</taxon>
        <taxon>Pterygota</taxon>
        <taxon>Neoptera</taxon>
        <taxon>Endopterygota</taxon>
        <taxon>Lepidoptera</taxon>
        <taxon>Glossata</taxon>
        <taxon>Ditrysia</taxon>
        <taxon>Geometroidea</taxon>
        <taxon>Geometridae</taxon>
        <taxon>Larentiinae</taxon>
        <taxon>Operophtera</taxon>
    </lineage>
</organism>
<dbReference type="Gene3D" id="3.30.710.10">
    <property type="entry name" value="Potassium Channel Kv1.1, Chain A"/>
    <property type="match status" value="1"/>
</dbReference>
<name>A0A0L7KZP8_OPEBR</name>
<gene>
    <name evidence="2" type="ORF">OBRU01_18172</name>
</gene>
<evidence type="ECO:0000313" key="3">
    <source>
        <dbReference type="Proteomes" id="UP000037510"/>
    </source>
</evidence>